<name>A0A5B2VH63_9HYPH</name>
<evidence type="ECO:0000313" key="3">
    <source>
        <dbReference type="Proteomes" id="UP000323142"/>
    </source>
</evidence>
<comment type="caution">
    <text evidence="2">The sequence shown here is derived from an EMBL/GenBank/DDBJ whole genome shotgun (WGS) entry which is preliminary data.</text>
</comment>
<keyword evidence="3" id="KW-1185">Reference proteome</keyword>
<evidence type="ECO:0000313" key="2">
    <source>
        <dbReference type="EMBL" id="KAA2238285.1"/>
    </source>
</evidence>
<dbReference type="InterPro" id="IPR000073">
    <property type="entry name" value="AB_hydrolase_1"/>
</dbReference>
<dbReference type="AlphaFoldDB" id="A0A5B2VH63"/>
<dbReference type="OrthoDB" id="9779853at2"/>
<sequence length="267" mass="29309">MLRDGAAIHVKDWGTGRPVVFSHAWPLSSDAFDPQMRFLAARGLRCVAHDRRGHGRSSRTLAGHDMDTYADDLHELLKAYDLRDAILVGHGAGGGEVVRYLGRYGSERVSKVALIGAIPPLMLRTKDNPEGTPIETFDRMRESMLTDRAGFFRDFAATFFGCEREGADAATREAFVDQGMRTGLTAAYFGISALSETDLTDDLRRVDVPALVIHGGDDRFVPVEASALKAARLIRNTTLKIYQGASHGLCATHTDWVNEDLLDFITG</sequence>
<proteinExistence type="predicted"/>
<dbReference type="InterPro" id="IPR050471">
    <property type="entry name" value="AB_hydrolase"/>
</dbReference>
<dbReference type="GO" id="GO:0016787">
    <property type="term" value="F:hydrolase activity"/>
    <property type="evidence" value="ECO:0007669"/>
    <property type="project" value="UniProtKB-KW"/>
</dbReference>
<accession>A0A5B2VH63</accession>
<dbReference type="InterPro" id="IPR029058">
    <property type="entry name" value="AB_hydrolase_fold"/>
</dbReference>
<dbReference type="Gene3D" id="3.40.50.1820">
    <property type="entry name" value="alpha/beta hydrolase"/>
    <property type="match status" value="1"/>
</dbReference>
<dbReference type="EMBL" id="VUOA01000014">
    <property type="protein sequence ID" value="KAA2238285.1"/>
    <property type="molecule type" value="Genomic_DNA"/>
</dbReference>
<keyword evidence="2" id="KW-0378">Hydrolase</keyword>
<evidence type="ECO:0000259" key="1">
    <source>
        <dbReference type="Pfam" id="PF00561"/>
    </source>
</evidence>
<dbReference type="PRINTS" id="PR00111">
    <property type="entry name" value="ABHYDROLASE"/>
</dbReference>
<gene>
    <name evidence="2" type="ORF">F0L46_06290</name>
</gene>
<reference evidence="2 3" key="1">
    <citation type="submission" date="2019-09" db="EMBL/GenBank/DDBJ databases">
        <title>Salinarimonas rosea gen. nov., sp. nov., a new member of the a-2 subgroup of the Proteobacteria.</title>
        <authorList>
            <person name="Liu J."/>
        </authorList>
    </citation>
    <scope>NUCLEOTIDE SEQUENCE [LARGE SCALE GENOMIC DNA]</scope>
    <source>
        <strain evidence="2 3">BN140002</strain>
    </source>
</reference>
<dbReference type="PANTHER" id="PTHR43433:SF3">
    <property type="entry name" value="NON-HEME CHLOROPEROXIDASE"/>
    <property type="match status" value="1"/>
</dbReference>
<reference evidence="2 3" key="2">
    <citation type="submission" date="2019-09" db="EMBL/GenBank/DDBJ databases">
        <authorList>
            <person name="Jin C."/>
        </authorList>
    </citation>
    <scope>NUCLEOTIDE SEQUENCE [LARGE SCALE GENOMIC DNA]</scope>
    <source>
        <strain evidence="2 3">BN140002</strain>
    </source>
</reference>
<dbReference type="Proteomes" id="UP000323142">
    <property type="component" value="Unassembled WGS sequence"/>
</dbReference>
<protein>
    <submittedName>
        <fullName evidence="2">Alpha/beta hydrolase</fullName>
    </submittedName>
</protein>
<dbReference type="Pfam" id="PF00561">
    <property type="entry name" value="Abhydrolase_1"/>
    <property type="match status" value="1"/>
</dbReference>
<dbReference type="SUPFAM" id="SSF53474">
    <property type="entry name" value="alpha/beta-Hydrolases"/>
    <property type="match status" value="1"/>
</dbReference>
<dbReference type="PANTHER" id="PTHR43433">
    <property type="entry name" value="HYDROLASE, ALPHA/BETA FOLD FAMILY PROTEIN"/>
    <property type="match status" value="1"/>
</dbReference>
<organism evidence="2 3">
    <name type="scientific">Salinarimonas soli</name>
    <dbReference type="NCBI Taxonomy" id="1638099"/>
    <lineage>
        <taxon>Bacteria</taxon>
        <taxon>Pseudomonadati</taxon>
        <taxon>Pseudomonadota</taxon>
        <taxon>Alphaproteobacteria</taxon>
        <taxon>Hyphomicrobiales</taxon>
        <taxon>Salinarimonadaceae</taxon>
        <taxon>Salinarimonas</taxon>
    </lineage>
</organism>
<feature type="domain" description="AB hydrolase-1" evidence="1">
    <location>
        <begin position="18"/>
        <end position="252"/>
    </location>
</feature>